<dbReference type="RefSeq" id="WP_153465079.1">
    <property type="nucleotide sequence ID" value="NZ_WBOF01000001.1"/>
</dbReference>
<feature type="domain" description="Radical SAM core" evidence="5">
    <location>
        <begin position="99"/>
        <end position="334"/>
    </location>
</feature>
<dbReference type="CDD" id="cd01335">
    <property type="entry name" value="Radical_SAM"/>
    <property type="match status" value="1"/>
</dbReference>
<accession>A0A6N7KV62</accession>
<dbReference type="InterPro" id="IPR007197">
    <property type="entry name" value="rSAM"/>
</dbReference>
<dbReference type="InterPro" id="IPR013785">
    <property type="entry name" value="Aldolase_TIM"/>
</dbReference>
<dbReference type="EMBL" id="WBOF01000001">
    <property type="protein sequence ID" value="MQS15516.1"/>
    <property type="molecule type" value="Genomic_DNA"/>
</dbReference>
<evidence type="ECO:0000313" key="6">
    <source>
        <dbReference type="EMBL" id="MQS15516.1"/>
    </source>
</evidence>
<dbReference type="Gene3D" id="3.20.20.70">
    <property type="entry name" value="Aldolase class I"/>
    <property type="match status" value="1"/>
</dbReference>
<comment type="caution">
    <text evidence="6">The sequence shown here is derived from an EMBL/GenBank/DDBJ whole genome shotgun (WGS) entry which is preliminary data.</text>
</comment>
<keyword evidence="3" id="KW-0408">Iron</keyword>
<keyword evidence="2" id="KW-0479">Metal-binding</keyword>
<dbReference type="InterPro" id="IPR056488">
    <property type="entry name" value="Zn_ribbon_HMPTM"/>
</dbReference>
<dbReference type="SFLD" id="SFLDG01100">
    <property type="entry name" value="methyltransferase_(Class_D)"/>
    <property type="match status" value="1"/>
</dbReference>
<reference evidence="6 7" key="1">
    <citation type="submission" date="2019-09" db="EMBL/GenBank/DDBJ databases">
        <title>Genome Sequences of Streptomyces kaniharaensis ATCC 21070.</title>
        <authorList>
            <person name="Zhu W."/>
            <person name="De Crecy-Lagard V."/>
            <person name="Richards N.G."/>
        </authorList>
    </citation>
    <scope>NUCLEOTIDE SEQUENCE [LARGE SCALE GENOMIC DNA]</scope>
    <source>
        <strain evidence="6 7">SF-557</strain>
    </source>
</reference>
<evidence type="ECO:0000313" key="7">
    <source>
        <dbReference type="Proteomes" id="UP000450000"/>
    </source>
</evidence>
<dbReference type="GO" id="GO:0046872">
    <property type="term" value="F:metal ion binding"/>
    <property type="evidence" value="ECO:0007669"/>
    <property type="project" value="UniProtKB-KW"/>
</dbReference>
<dbReference type="PANTHER" id="PTHR43306:SF1">
    <property type="entry name" value="7,8-DIHYDRO-6-HYDROXYMETHYLPTERIN DIMETHYLTRANSFERASE"/>
    <property type="match status" value="1"/>
</dbReference>
<evidence type="ECO:0000259" key="5">
    <source>
        <dbReference type="PROSITE" id="PS51918"/>
    </source>
</evidence>
<keyword evidence="1" id="KW-0949">S-adenosyl-L-methionine</keyword>
<dbReference type="Pfam" id="PF23545">
    <property type="entry name" value="Zn_ribbon_HMPTM"/>
    <property type="match status" value="1"/>
</dbReference>
<dbReference type="InterPro" id="IPR034474">
    <property type="entry name" value="Methyltransferase_Class_D"/>
</dbReference>
<dbReference type="SUPFAM" id="SSF102114">
    <property type="entry name" value="Radical SAM enzymes"/>
    <property type="match status" value="1"/>
</dbReference>
<name>A0A6N7KV62_9ACTN</name>
<dbReference type="Pfam" id="PF04055">
    <property type="entry name" value="Radical_SAM"/>
    <property type="match status" value="1"/>
</dbReference>
<dbReference type="PANTHER" id="PTHR43306">
    <property type="entry name" value="7,8-DIHYDRO-6-HYDROXYMETHYLPTERIN DIMETHYLTRANSFERASE"/>
    <property type="match status" value="1"/>
</dbReference>
<dbReference type="Proteomes" id="UP000450000">
    <property type="component" value="Unassembled WGS sequence"/>
</dbReference>
<evidence type="ECO:0000256" key="1">
    <source>
        <dbReference type="ARBA" id="ARBA00022691"/>
    </source>
</evidence>
<keyword evidence="7" id="KW-1185">Reference proteome</keyword>
<dbReference type="AlphaFoldDB" id="A0A6N7KV62"/>
<dbReference type="GO" id="GO:0003824">
    <property type="term" value="F:catalytic activity"/>
    <property type="evidence" value="ECO:0007669"/>
    <property type="project" value="InterPro"/>
</dbReference>
<sequence>MTEENRTPRVKQDRDEVFAEFTKSICPVCKRPVDAQVNLRENKVYLRKRCPEHGGFEALVYGDAEEYLASSRFNKPGTIPLAFQTEVRDGCPLDCGLCPEHKQHACLGIVEVNTGCNLDCPICFADSGHQTWGSPGTGPGGGYAITHEQCERMLDAFVESEGEAEVVMFSGGEPTIHKHILDFIDLALARPIRNIVLNTNGIRLATDRRFVAELGRRNRESGRTLPVYLQFDGFDSRTHLEIRGRDLRTFKQQALDNCAAEGLYVSLAAAVERGLNEHEVGRIVEFGVDHPAVRAVVLQPVTHSGRHLPFDPLNRLTNPDVIKLMVDQLPYWLRREDFFPVPCCFPSCRSITYLFTDGEPGNRSVVPLPRLVDMENYLDYVANRALPDTSIREALERLWSASAFMGTATTEARLRAAAEAFDCGGDTSRTEVGGACGVDLPAVLKNLKDKAFMIVVQDFQDPYTLNVKQLMKCCVEEITPDGRLIPFCAYNSVGYREQVRAQMSGVPVADVVPNALPLQDQLIDTPYGSRRRK</sequence>
<dbReference type="PROSITE" id="PS51918">
    <property type="entry name" value="RADICAL_SAM"/>
    <property type="match status" value="1"/>
</dbReference>
<dbReference type="OrthoDB" id="9782387at2"/>
<gene>
    <name evidence="6" type="ORF">F7Q99_25405</name>
</gene>
<evidence type="ECO:0000256" key="3">
    <source>
        <dbReference type="ARBA" id="ARBA00023004"/>
    </source>
</evidence>
<dbReference type="GO" id="GO:0051536">
    <property type="term" value="F:iron-sulfur cluster binding"/>
    <property type="evidence" value="ECO:0007669"/>
    <property type="project" value="UniProtKB-KW"/>
</dbReference>
<dbReference type="InterPro" id="IPR058240">
    <property type="entry name" value="rSAM_sf"/>
</dbReference>
<dbReference type="SFLD" id="SFLDG01067">
    <property type="entry name" value="SPASM/twitch_domain_containing"/>
    <property type="match status" value="1"/>
</dbReference>
<keyword evidence="4" id="KW-0411">Iron-sulfur</keyword>
<proteinExistence type="predicted"/>
<dbReference type="SFLD" id="SFLDS00029">
    <property type="entry name" value="Radical_SAM"/>
    <property type="match status" value="1"/>
</dbReference>
<evidence type="ECO:0000256" key="4">
    <source>
        <dbReference type="ARBA" id="ARBA00023014"/>
    </source>
</evidence>
<evidence type="ECO:0000256" key="2">
    <source>
        <dbReference type="ARBA" id="ARBA00022723"/>
    </source>
</evidence>
<organism evidence="6 7">
    <name type="scientific">Streptomyces kaniharaensis</name>
    <dbReference type="NCBI Taxonomy" id="212423"/>
    <lineage>
        <taxon>Bacteria</taxon>
        <taxon>Bacillati</taxon>
        <taxon>Actinomycetota</taxon>
        <taxon>Actinomycetes</taxon>
        <taxon>Kitasatosporales</taxon>
        <taxon>Streptomycetaceae</taxon>
        <taxon>Streptomyces</taxon>
    </lineage>
</organism>
<protein>
    <submittedName>
        <fullName evidence="6">Radical SAM protein</fullName>
    </submittedName>
</protein>